<dbReference type="InterPro" id="IPR000719">
    <property type="entry name" value="Prot_kinase_dom"/>
</dbReference>
<evidence type="ECO:0000256" key="11">
    <source>
        <dbReference type="ARBA" id="ARBA00023136"/>
    </source>
</evidence>
<dbReference type="GO" id="GO:0004674">
    <property type="term" value="F:protein serine/threonine kinase activity"/>
    <property type="evidence" value="ECO:0007669"/>
    <property type="project" value="UniProtKB-KW"/>
</dbReference>
<evidence type="ECO:0000313" key="17">
    <source>
        <dbReference type="EMBL" id="KAK4762840.1"/>
    </source>
</evidence>
<evidence type="ECO:0000256" key="3">
    <source>
        <dbReference type="ARBA" id="ARBA00022475"/>
    </source>
</evidence>
<dbReference type="AlphaFoldDB" id="A0AAN7K8V3"/>
<dbReference type="InterPro" id="IPR001245">
    <property type="entry name" value="Ser-Thr/Tyr_kinase_cat_dom"/>
</dbReference>
<dbReference type="PROSITE" id="PS00107">
    <property type="entry name" value="PROTEIN_KINASE_ATP"/>
    <property type="match status" value="1"/>
</dbReference>
<dbReference type="SMART" id="SM00220">
    <property type="entry name" value="S_TKc"/>
    <property type="match status" value="1"/>
</dbReference>
<dbReference type="GO" id="GO:0005886">
    <property type="term" value="C:plasma membrane"/>
    <property type="evidence" value="ECO:0007669"/>
    <property type="project" value="UniProtKB-SubCell"/>
</dbReference>
<feature type="binding site" evidence="14">
    <location>
        <position position="407"/>
    </location>
    <ligand>
        <name>ATP</name>
        <dbReference type="ChEBI" id="CHEBI:30616"/>
    </ligand>
</feature>
<evidence type="ECO:0000256" key="13">
    <source>
        <dbReference type="ARBA" id="ARBA00048679"/>
    </source>
</evidence>
<dbReference type="PROSITE" id="PS00108">
    <property type="entry name" value="PROTEIN_KINASE_ST"/>
    <property type="match status" value="1"/>
</dbReference>
<proteinExistence type="predicted"/>
<evidence type="ECO:0000259" key="16">
    <source>
        <dbReference type="PROSITE" id="PS50011"/>
    </source>
</evidence>
<dbReference type="Proteomes" id="UP001346149">
    <property type="component" value="Unassembled WGS sequence"/>
</dbReference>
<comment type="catalytic activity">
    <reaction evidence="12">
        <text>L-threonyl-[protein] + ATP = O-phospho-L-threonyl-[protein] + ADP + H(+)</text>
        <dbReference type="Rhea" id="RHEA:46608"/>
        <dbReference type="Rhea" id="RHEA-COMP:11060"/>
        <dbReference type="Rhea" id="RHEA-COMP:11605"/>
        <dbReference type="ChEBI" id="CHEBI:15378"/>
        <dbReference type="ChEBI" id="CHEBI:30013"/>
        <dbReference type="ChEBI" id="CHEBI:30616"/>
        <dbReference type="ChEBI" id="CHEBI:61977"/>
        <dbReference type="ChEBI" id="CHEBI:456216"/>
        <dbReference type="EC" id="2.7.11.1"/>
    </reaction>
</comment>
<evidence type="ECO:0000256" key="7">
    <source>
        <dbReference type="ARBA" id="ARBA00022741"/>
    </source>
</evidence>
<evidence type="ECO:0000256" key="10">
    <source>
        <dbReference type="ARBA" id="ARBA00022989"/>
    </source>
</evidence>
<dbReference type="EMBL" id="JAXQNO010000024">
    <property type="protein sequence ID" value="KAK4762840.1"/>
    <property type="molecule type" value="Genomic_DNA"/>
</dbReference>
<evidence type="ECO:0000256" key="1">
    <source>
        <dbReference type="ARBA" id="ARBA00004162"/>
    </source>
</evidence>
<dbReference type="PANTHER" id="PTHR47982:SF45">
    <property type="entry name" value="NON-SPECIFIC SERINE_THREONINE PROTEIN KINASE"/>
    <property type="match status" value="1"/>
</dbReference>
<organism evidence="17 18">
    <name type="scientific">Trapa natans</name>
    <name type="common">Water chestnut</name>
    <dbReference type="NCBI Taxonomy" id="22666"/>
    <lineage>
        <taxon>Eukaryota</taxon>
        <taxon>Viridiplantae</taxon>
        <taxon>Streptophyta</taxon>
        <taxon>Embryophyta</taxon>
        <taxon>Tracheophyta</taxon>
        <taxon>Spermatophyta</taxon>
        <taxon>Magnoliopsida</taxon>
        <taxon>eudicotyledons</taxon>
        <taxon>Gunneridae</taxon>
        <taxon>Pentapetalae</taxon>
        <taxon>rosids</taxon>
        <taxon>malvids</taxon>
        <taxon>Myrtales</taxon>
        <taxon>Lythraceae</taxon>
        <taxon>Trapa</taxon>
    </lineage>
</organism>
<reference evidence="17 18" key="1">
    <citation type="journal article" date="2023" name="Hortic Res">
        <title>Pangenome of water caltrop reveals structural variations and asymmetric subgenome divergence after allopolyploidization.</title>
        <authorList>
            <person name="Zhang X."/>
            <person name="Chen Y."/>
            <person name="Wang L."/>
            <person name="Yuan Y."/>
            <person name="Fang M."/>
            <person name="Shi L."/>
            <person name="Lu R."/>
            <person name="Comes H.P."/>
            <person name="Ma Y."/>
            <person name="Chen Y."/>
            <person name="Huang G."/>
            <person name="Zhou Y."/>
            <person name="Zheng Z."/>
            <person name="Qiu Y."/>
        </authorList>
    </citation>
    <scope>NUCLEOTIDE SEQUENCE [LARGE SCALE GENOMIC DNA]</scope>
    <source>
        <strain evidence="17">F231</strain>
    </source>
</reference>
<dbReference type="PRINTS" id="PR01217">
    <property type="entry name" value="PRICHEXTENSN"/>
</dbReference>
<dbReference type="InterPro" id="IPR008271">
    <property type="entry name" value="Ser/Thr_kinase_AS"/>
</dbReference>
<dbReference type="EC" id="2.7.11.1" evidence="2"/>
<keyword evidence="10" id="KW-1133">Transmembrane helix</keyword>
<dbReference type="GO" id="GO:0005524">
    <property type="term" value="F:ATP binding"/>
    <property type="evidence" value="ECO:0007669"/>
    <property type="project" value="UniProtKB-UniRule"/>
</dbReference>
<keyword evidence="11" id="KW-0472">Membrane</keyword>
<keyword evidence="18" id="KW-1185">Reference proteome</keyword>
<feature type="compositionally biased region" description="Pro residues" evidence="15">
    <location>
        <begin position="194"/>
        <end position="203"/>
    </location>
</feature>
<evidence type="ECO:0000256" key="6">
    <source>
        <dbReference type="ARBA" id="ARBA00022692"/>
    </source>
</evidence>
<feature type="compositionally biased region" description="Pro residues" evidence="15">
    <location>
        <begin position="245"/>
        <end position="260"/>
    </location>
</feature>
<feature type="domain" description="Protein kinase" evidence="16">
    <location>
        <begin position="378"/>
        <end position="656"/>
    </location>
</feature>
<protein>
    <recommendedName>
        <fullName evidence="2">non-specific serine/threonine protein kinase</fullName>
        <ecNumber evidence="2">2.7.11.1</ecNumber>
    </recommendedName>
</protein>
<dbReference type="PROSITE" id="PS50011">
    <property type="entry name" value="PROTEIN_KINASE_DOM"/>
    <property type="match status" value="1"/>
</dbReference>
<dbReference type="InterPro" id="IPR017441">
    <property type="entry name" value="Protein_kinase_ATP_BS"/>
</dbReference>
<evidence type="ECO:0000256" key="5">
    <source>
        <dbReference type="ARBA" id="ARBA00022679"/>
    </source>
</evidence>
<evidence type="ECO:0000313" key="18">
    <source>
        <dbReference type="Proteomes" id="UP001346149"/>
    </source>
</evidence>
<dbReference type="Pfam" id="PF07714">
    <property type="entry name" value="PK_Tyr_Ser-Thr"/>
    <property type="match status" value="1"/>
</dbReference>
<evidence type="ECO:0000256" key="8">
    <source>
        <dbReference type="ARBA" id="ARBA00022777"/>
    </source>
</evidence>
<dbReference type="CDD" id="cd14066">
    <property type="entry name" value="STKc_IRAK"/>
    <property type="match status" value="1"/>
</dbReference>
<dbReference type="FunFam" id="3.30.200.20:FF:000162">
    <property type="entry name" value="Adenine nucleotide alpha hydrolase-like domain kinase"/>
    <property type="match status" value="1"/>
</dbReference>
<feature type="compositionally biased region" description="Pro residues" evidence="15">
    <location>
        <begin position="146"/>
        <end position="188"/>
    </location>
</feature>
<name>A0AAN7K8V3_TRANT</name>
<comment type="caution">
    <text evidence="17">The sequence shown here is derived from an EMBL/GenBank/DDBJ whole genome shotgun (WGS) entry which is preliminary data.</text>
</comment>
<keyword evidence="8" id="KW-0418">Kinase</keyword>
<evidence type="ECO:0000256" key="2">
    <source>
        <dbReference type="ARBA" id="ARBA00012513"/>
    </source>
</evidence>
<dbReference type="InterPro" id="IPR047117">
    <property type="entry name" value="PERK1-13-like"/>
</dbReference>
<evidence type="ECO:0000256" key="15">
    <source>
        <dbReference type="SAM" id="MobiDB-lite"/>
    </source>
</evidence>
<dbReference type="Gene3D" id="3.30.200.20">
    <property type="entry name" value="Phosphorylase Kinase, domain 1"/>
    <property type="match status" value="1"/>
</dbReference>
<feature type="compositionally biased region" description="Pro residues" evidence="15">
    <location>
        <begin position="272"/>
        <end position="289"/>
    </location>
</feature>
<comment type="catalytic activity">
    <reaction evidence="13">
        <text>L-seryl-[protein] + ATP = O-phospho-L-seryl-[protein] + ADP + H(+)</text>
        <dbReference type="Rhea" id="RHEA:17989"/>
        <dbReference type="Rhea" id="RHEA-COMP:9863"/>
        <dbReference type="Rhea" id="RHEA-COMP:11604"/>
        <dbReference type="ChEBI" id="CHEBI:15378"/>
        <dbReference type="ChEBI" id="CHEBI:29999"/>
        <dbReference type="ChEBI" id="CHEBI:30616"/>
        <dbReference type="ChEBI" id="CHEBI:83421"/>
        <dbReference type="ChEBI" id="CHEBI:456216"/>
        <dbReference type="EC" id="2.7.11.1"/>
    </reaction>
</comment>
<dbReference type="PANTHER" id="PTHR47982">
    <property type="entry name" value="PROLINE-RICH RECEPTOR-LIKE PROTEIN KINASE PERK4"/>
    <property type="match status" value="1"/>
</dbReference>
<keyword evidence="5" id="KW-0808">Transferase</keyword>
<feature type="compositionally biased region" description="Pro residues" evidence="15">
    <location>
        <begin position="95"/>
        <end position="138"/>
    </location>
</feature>
<comment type="subcellular location">
    <subcellularLocation>
        <location evidence="1">Cell membrane</location>
        <topology evidence="1">Single-pass membrane protein</topology>
    </subcellularLocation>
</comment>
<keyword evidence="4" id="KW-0723">Serine/threonine-protein kinase</keyword>
<sequence>MTLPIKGIKDTKKGQYAELVYNCCRRLHFTLRSYKESIGMMDNSPLPSGTQIALPPTSVGGPPLRQAPPPSDLLAPPATSQLSANPPVSPSSISPLPPLPAPLPQPVPPPPPVPPPTPIYSPPPPDPPQNPPPPPPSPASGSPPARSSPPPPPEHSLPIPPPPQPVSPPPPPPVPPPTPIYSPPLPDPPESRPQNPPPPPPSPASGSPPRQSSPPPPPEHSSPRPLPPKHSSRPPSPPKHSSRLPSPPKHPSPSSPPPKHSSPLPNYVNFSSPPPPLPLHVDPPSPPSSTLPSANPLKTTPTAKGESGIDTGGTVAIGIGITIFILSMIALVSSSTRLMGSSSSGSEPFYLPSEPPAGLGSCRLRFTYSDLERATDGFSEGNFLGEGSFGSVYRGCLQSGREVAVKKLKFSARQGDREFRAEVDIIGRIHHRNLVSLLGYCITDDRKLLVYDYLPNNTLYFHLHGEGRPVHLDWATRVKIAAGTARGLAYLHEDCYPRIIHRDIKSSNILLDENFEARVSDFGLAKLALDARTHITTRVMGTFGYMDPEYAISGKLTDKSDVYSFGVVLLELITGRKSVDISLPLGDEGLVEWARPLLGHAFDRKEFEGLVDPRLQGNYVENEMLGMIEVAAACVRHLALKRPRMVQIVRMFENFLESDLTNGMRLGESEIMDSAQQSLEMQAFQRMQFGNQGSNTEYFSQTGYSY</sequence>
<keyword evidence="3" id="KW-1003">Cell membrane</keyword>
<dbReference type="SUPFAM" id="SSF56112">
    <property type="entry name" value="Protein kinase-like (PK-like)"/>
    <property type="match status" value="1"/>
</dbReference>
<evidence type="ECO:0000256" key="4">
    <source>
        <dbReference type="ARBA" id="ARBA00022527"/>
    </source>
</evidence>
<gene>
    <name evidence="17" type="ORF">SAY86_008608</name>
</gene>
<dbReference type="Gene3D" id="1.10.510.10">
    <property type="entry name" value="Transferase(Phosphotransferase) domain 1"/>
    <property type="match status" value="1"/>
</dbReference>
<keyword evidence="7 14" id="KW-0547">Nucleotide-binding</keyword>
<evidence type="ECO:0000256" key="14">
    <source>
        <dbReference type="PROSITE-ProRule" id="PRU10141"/>
    </source>
</evidence>
<dbReference type="FunFam" id="1.10.510.10:FF:000173">
    <property type="entry name" value="proline-rich receptor-like protein kinase PERK8"/>
    <property type="match status" value="1"/>
</dbReference>
<feature type="region of interest" description="Disordered" evidence="15">
    <location>
        <begin position="45"/>
        <end position="312"/>
    </location>
</feature>
<accession>A0AAN7K8V3</accession>
<evidence type="ECO:0000256" key="12">
    <source>
        <dbReference type="ARBA" id="ARBA00047899"/>
    </source>
</evidence>
<feature type="compositionally biased region" description="Pro residues" evidence="15">
    <location>
        <begin position="211"/>
        <end position="238"/>
    </location>
</feature>
<feature type="compositionally biased region" description="Low complexity" evidence="15">
    <location>
        <begin position="72"/>
        <end position="94"/>
    </location>
</feature>
<evidence type="ECO:0000256" key="9">
    <source>
        <dbReference type="ARBA" id="ARBA00022840"/>
    </source>
</evidence>
<dbReference type="InterPro" id="IPR011009">
    <property type="entry name" value="Kinase-like_dom_sf"/>
</dbReference>
<keyword evidence="6" id="KW-0812">Transmembrane</keyword>
<keyword evidence="9 14" id="KW-0067">ATP-binding</keyword>